<protein>
    <submittedName>
        <fullName evidence="1">Uncharacterized protein</fullName>
    </submittedName>
</protein>
<gene>
    <name evidence="1" type="ORF">CGOC_LOCUS8982</name>
</gene>
<evidence type="ECO:0000313" key="1">
    <source>
        <dbReference type="EMBL" id="VDN21236.1"/>
    </source>
</evidence>
<proteinExistence type="predicted"/>
<keyword evidence="2" id="KW-1185">Reference proteome</keyword>
<organism evidence="1 2">
    <name type="scientific">Cylicostephanus goldi</name>
    <name type="common">Nematode worm</name>
    <dbReference type="NCBI Taxonomy" id="71465"/>
    <lineage>
        <taxon>Eukaryota</taxon>
        <taxon>Metazoa</taxon>
        <taxon>Ecdysozoa</taxon>
        <taxon>Nematoda</taxon>
        <taxon>Chromadorea</taxon>
        <taxon>Rhabditida</taxon>
        <taxon>Rhabditina</taxon>
        <taxon>Rhabditomorpha</taxon>
        <taxon>Strongyloidea</taxon>
        <taxon>Strongylidae</taxon>
        <taxon>Cylicostephanus</taxon>
    </lineage>
</organism>
<name>A0A3P7PTB6_CYLGO</name>
<dbReference type="Proteomes" id="UP000271889">
    <property type="component" value="Unassembled WGS sequence"/>
</dbReference>
<evidence type="ECO:0000313" key="2">
    <source>
        <dbReference type="Proteomes" id="UP000271889"/>
    </source>
</evidence>
<accession>A0A3P7PTB6</accession>
<dbReference type="OrthoDB" id="10617844at2759"/>
<reference evidence="1 2" key="1">
    <citation type="submission" date="2018-11" db="EMBL/GenBank/DDBJ databases">
        <authorList>
            <consortium name="Pathogen Informatics"/>
        </authorList>
    </citation>
    <scope>NUCLEOTIDE SEQUENCE [LARGE SCALE GENOMIC DNA]</scope>
</reference>
<dbReference type="EMBL" id="UYRV01105496">
    <property type="protein sequence ID" value="VDN21236.1"/>
    <property type="molecule type" value="Genomic_DNA"/>
</dbReference>
<dbReference type="AlphaFoldDB" id="A0A3P7PTB6"/>
<sequence length="183" mass="20941">MSRGSKSVKGAIVQYYRCNRVYSRSKYFDDRRDSAEDCSYNDQEFSEFSPDLNIKETNTKPCLRTEEAYHVVRIPALIRSRIHEMSAKKLPTPVIIMVLQVCAVTLEECHRFCTNGSALEQRILSITPGEVSAIANSSIGQENPTQECALSELELAVLEQYERNRSGVLSQFQLARREENRKR</sequence>